<name>A0A8J6UPH1_9GAMM</name>
<comment type="caution">
    <text evidence="4">The sequence shown here is derived from an EMBL/GenBank/DDBJ whole genome shotgun (WGS) entry which is preliminary data.</text>
</comment>
<dbReference type="PANTHER" id="PTHR38603:SF1">
    <property type="entry name" value="CHAPERONE NAPD"/>
    <property type="match status" value="1"/>
</dbReference>
<accession>A0A8J6UPH1</accession>
<proteinExistence type="predicted"/>
<dbReference type="Pfam" id="PF03927">
    <property type="entry name" value="NapD"/>
    <property type="match status" value="1"/>
</dbReference>
<dbReference type="GO" id="GO:0051224">
    <property type="term" value="P:negative regulation of protein transport"/>
    <property type="evidence" value="ECO:0007669"/>
    <property type="project" value="TreeGrafter"/>
</dbReference>
<sequence length="99" mass="10602">MTSLPQDSAPDLVKLAGVLVRCQAKRRAAVVAEIESHAGASVEPESSDDALIVIIEETPTTMFLTEQISRIQNIQGVLSAALIYHHNDTAETGNKEMAS</sequence>
<evidence type="ECO:0000256" key="1">
    <source>
        <dbReference type="ARBA" id="ARBA00004496"/>
    </source>
</evidence>
<evidence type="ECO:0000256" key="2">
    <source>
        <dbReference type="ARBA" id="ARBA00022490"/>
    </source>
</evidence>
<evidence type="ECO:0000313" key="4">
    <source>
        <dbReference type="EMBL" id="MBD1388367.1"/>
    </source>
</evidence>
<protein>
    <submittedName>
        <fullName evidence="4">Chaperone NapD</fullName>
    </submittedName>
</protein>
<keyword evidence="5" id="KW-1185">Reference proteome</keyword>
<dbReference type="RefSeq" id="WP_191143481.1">
    <property type="nucleotide sequence ID" value="NZ_JACXAF010000003.1"/>
</dbReference>
<dbReference type="PANTHER" id="PTHR38603">
    <property type="entry name" value="CHAPERONE NAPD"/>
    <property type="match status" value="1"/>
</dbReference>
<reference evidence="4" key="1">
    <citation type="submission" date="2020-09" db="EMBL/GenBank/DDBJ databases">
        <title>A novel bacterium of genus Neiella, isolated from South China Sea.</title>
        <authorList>
            <person name="Huang H."/>
            <person name="Mo K."/>
            <person name="Hu Y."/>
        </authorList>
    </citation>
    <scope>NUCLEOTIDE SEQUENCE</scope>
    <source>
        <strain evidence="4">HB171785</strain>
    </source>
</reference>
<gene>
    <name evidence="4" type="ORF">IC617_02905</name>
</gene>
<dbReference type="Proteomes" id="UP000638014">
    <property type="component" value="Unassembled WGS sequence"/>
</dbReference>
<organism evidence="4 5">
    <name type="scientific">Neiella litorisoli</name>
    <dbReference type="NCBI Taxonomy" id="2771431"/>
    <lineage>
        <taxon>Bacteria</taxon>
        <taxon>Pseudomonadati</taxon>
        <taxon>Pseudomonadota</taxon>
        <taxon>Gammaproteobacteria</taxon>
        <taxon>Alteromonadales</taxon>
        <taxon>Echinimonadaceae</taxon>
        <taxon>Neiella</taxon>
    </lineage>
</organism>
<dbReference type="InterPro" id="IPR005623">
    <property type="entry name" value="Chaperone_NapD_NO3_reduct"/>
</dbReference>
<dbReference type="AlphaFoldDB" id="A0A8J6UPH1"/>
<dbReference type="Gene3D" id="3.30.70.920">
    <property type="match status" value="1"/>
</dbReference>
<comment type="subcellular location">
    <subcellularLocation>
        <location evidence="1">Cytoplasm</location>
    </subcellularLocation>
</comment>
<evidence type="ECO:0000256" key="3">
    <source>
        <dbReference type="ARBA" id="ARBA00023186"/>
    </source>
</evidence>
<dbReference type="EMBL" id="JACXAF010000003">
    <property type="protein sequence ID" value="MBD1388367.1"/>
    <property type="molecule type" value="Genomic_DNA"/>
</dbReference>
<keyword evidence="2" id="KW-0963">Cytoplasm</keyword>
<keyword evidence="3" id="KW-0143">Chaperone</keyword>
<evidence type="ECO:0000313" key="5">
    <source>
        <dbReference type="Proteomes" id="UP000638014"/>
    </source>
</evidence>
<dbReference type="GO" id="GO:0005737">
    <property type="term" value="C:cytoplasm"/>
    <property type="evidence" value="ECO:0007669"/>
    <property type="project" value="UniProtKB-SubCell"/>
</dbReference>